<accession>A0A060S2T6</accession>
<reference evidence="2" key="1">
    <citation type="submission" date="2014-01" db="EMBL/GenBank/DDBJ databases">
        <title>The genome of the white-rot fungus Pycnoporus cinnabarinus: a basidiomycete model with a versatile arsenal for lignocellulosic biomass breakdown.</title>
        <authorList>
            <person name="Levasseur A."/>
            <person name="Lomascolo A."/>
            <person name="Ruiz-Duenas F.J."/>
            <person name="Uzan E."/>
            <person name="Piumi F."/>
            <person name="Kues U."/>
            <person name="Ram A.F.J."/>
            <person name="Murat C."/>
            <person name="Haon M."/>
            <person name="Benoit I."/>
            <person name="Arfi Y."/>
            <person name="Chevret D."/>
            <person name="Drula E."/>
            <person name="Kwon M.J."/>
            <person name="Gouret P."/>
            <person name="Lesage-Meessen L."/>
            <person name="Lombard V."/>
            <person name="Mariette J."/>
            <person name="Noirot C."/>
            <person name="Park J."/>
            <person name="Patyshakuliyeva A."/>
            <person name="Wieneger R.A.B."/>
            <person name="Wosten H.A.B."/>
            <person name="Martin F."/>
            <person name="Coutinho P.M."/>
            <person name="de Vries R."/>
            <person name="Martinez A.T."/>
            <person name="Klopp C."/>
            <person name="Pontarotti P."/>
            <person name="Henrissat B."/>
            <person name="Record E."/>
        </authorList>
    </citation>
    <scope>NUCLEOTIDE SEQUENCE [LARGE SCALE GENOMIC DNA]</scope>
    <source>
        <strain evidence="2">BRFM137</strain>
    </source>
</reference>
<evidence type="ECO:0000313" key="2">
    <source>
        <dbReference type="EMBL" id="CDO68697.1"/>
    </source>
</evidence>
<feature type="region of interest" description="Disordered" evidence="1">
    <location>
        <begin position="74"/>
        <end position="116"/>
    </location>
</feature>
<evidence type="ECO:0000313" key="3">
    <source>
        <dbReference type="Proteomes" id="UP000029665"/>
    </source>
</evidence>
<name>A0A060S2T6_PYCCI</name>
<keyword evidence="3" id="KW-1185">Reference proteome</keyword>
<dbReference type="HOGENOM" id="CLU_1678814_0_0_1"/>
<gene>
    <name evidence="2" type="ORF">BN946_scf184652.g24</name>
</gene>
<protein>
    <submittedName>
        <fullName evidence="2">Uncharacterized protein</fullName>
    </submittedName>
</protein>
<feature type="compositionally biased region" description="Acidic residues" evidence="1">
    <location>
        <begin position="98"/>
        <end position="115"/>
    </location>
</feature>
<organism evidence="2 3">
    <name type="scientific">Pycnoporus cinnabarinus</name>
    <name type="common">Cinnabar-red polypore</name>
    <name type="synonym">Trametes cinnabarina</name>
    <dbReference type="NCBI Taxonomy" id="5643"/>
    <lineage>
        <taxon>Eukaryota</taxon>
        <taxon>Fungi</taxon>
        <taxon>Dikarya</taxon>
        <taxon>Basidiomycota</taxon>
        <taxon>Agaricomycotina</taxon>
        <taxon>Agaricomycetes</taxon>
        <taxon>Polyporales</taxon>
        <taxon>Polyporaceae</taxon>
        <taxon>Trametes</taxon>
    </lineage>
</organism>
<dbReference type="OrthoDB" id="10624758at2759"/>
<sequence>MEPEKRASSLISLPAIELQVDGIKGVNLTVSATSVLASHGSERSDPMPAIRMHLSRDADVGNIADGCQVAYPANAHAPKPLPPIEQGQVVSVKRPRDDDDMPDSDESLTEPESDDEPYRWRRYGRHYYKAFRKEQKANLGFKERAVLKAKEIFGDDW</sequence>
<dbReference type="AlphaFoldDB" id="A0A060S2T6"/>
<proteinExistence type="predicted"/>
<dbReference type="Proteomes" id="UP000029665">
    <property type="component" value="Unassembled WGS sequence"/>
</dbReference>
<comment type="caution">
    <text evidence="2">The sequence shown here is derived from an EMBL/GenBank/DDBJ whole genome shotgun (WGS) entry which is preliminary data.</text>
</comment>
<evidence type="ECO:0000256" key="1">
    <source>
        <dbReference type="SAM" id="MobiDB-lite"/>
    </source>
</evidence>
<dbReference type="EMBL" id="CCBP010000024">
    <property type="protein sequence ID" value="CDO68697.1"/>
    <property type="molecule type" value="Genomic_DNA"/>
</dbReference>